<dbReference type="OrthoDB" id="1684335at2"/>
<dbReference type="Proteomes" id="UP000219636">
    <property type="component" value="Unassembled WGS sequence"/>
</dbReference>
<evidence type="ECO:0000313" key="1">
    <source>
        <dbReference type="EMBL" id="SOC21588.1"/>
    </source>
</evidence>
<sequence>MHVRNQLTNGQFVAKIEGQGNVGHLFWYSIQNVKITREELEQKMIVSQVDTVHLPNPIRPSDAFRRATQELKRTKVPTFEGNVYLNYLTREVTTDTQLIQRNVVIERVDRAGKKLAYDTEVVKILLNKSNNTVTYESTSTDLLAKHLAEEAKERYEQYKELYDSQNIRQFVGKVLDTMATTSVRASGGVYFVPCTYDGQLMNLASLINDLADSTATCIPLFNIKSSHEMVNRQIAEDMKKAIYTCETIVSKPGVTKAALKEAMANAKKIAQTYNEYKAILDLQTEVLDSKVNDLRLNVVGIIDKLASLKSK</sequence>
<dbReference type="Pfam" id="PF20529">
    <property type="entry name" value="DUF6744"/>
    <property type="match status" value="1"/>
</dbReference>
<reference evidence="2" key="1">
    <citation type="submission" date="2017-08" db="EMBL/GenBank/DDBJ databases">
        <authorList>
            <person name="Varghese N."/>
            <person name="Submissions S."/>
        </authorList>
    </citation>
    <scope>NUCLEOTIDE SEQUENCE [LARGE SCALE GENOMIC DNA]</scope>
    <source>
        <strain evidence="2">JC22</strain>
    </source>
</reference>
<proteinExistence type="predicted"/>
<gene>
    <name evidence="1" type="ORF">SAMN05880501_11324</name>
</gene>
<evidence type="ECO:0000313" key="2">
    <source>
        <dbReference type="Proteomes" id="UP000219636"/>
    </source>
</evidence>
<keyword evidence="2" id="KW-1185">Reference proteome</keyword>
<accession>A0A285TIL7</accession>
<dbReference type="RefSeq" id="WP_097074644.1">
    <property type="nucleotide sequence ID" value="NZ_OBMQ01000013.1"/>
</dbReference>
<name>A0A285TIL7_9BACL</name>
<dbReference type="EMBL" id="OBMQ01000013">
    <property type="protein sequence ID" value="SOC21588.1"/>
    <property type="molecule type" value="Genomic_DNA"/>
</dbReference>
<dbReference type="AlphaFoldDB" id="A0A285TIL7"/>
<protein>
    <submittedName>
        <fullName evidence="1">Uncharacterized protein</fullName>
    </submittedName>
</protein>
<dbReference type="InterPro" id="IPR046632">
    <property type="entry name" value="DUF6744"/>
</dbReference>
<organism evidence="1 2">
    <name type="scientific">Ureibacillus xyleni</name>
    <dbReference type="NCBI Taxonomy" id="614648"/>
    <lineage>
        <taxon>Bacteria</taxon>
        <taxon>Bacillati</taxon>
        <taxon>Bacillota</taxon>
        <taxon>Bacilli</taxon>
        <taxon>Bacillales</taxon>
        <taxon>Caryophanaceae</taxon>
        <taxon>Ureibacillus</taxon>
    </lineage>
</organism>